<reference evidence="2" key="1">
    <citation type="journal article" date="2023" name="Mol. Phylogenet. Evol.">
        <title>Genome-scale phylogeny and comparative genomics of the fungal order Sordariales.</title>
        <authorList>
            <person name="Hensen N."/>
            <person name="Bonometti L."/>
            <person name="Westerberg I."/>
            <person name="Brannstrom I.O."/>
            <person name="Guillou S."/>
            <person name="Cros-Aarteil S."/>
            <person name="Calhoun S."/>
            <person name="Haridas S."/>
            <person name="Kuo A."/>
            <person name="Mondo S."/>
            <person name="Pangilinan J."/>
            <person name="Riley R."/>
            <person name="LaButti K."/>
            <person name="Andreopoulos B."/>
            <person name="Lipzen A."/>
            <person name="Chen C."/>
            <person name="Yan M."/>
            <person name="Daum C."/>
            <person name="Ng V."/>
            <person name="Clum A."/>
            <person name="Steindorff A."/>
            <person name="Ohm R.A."/>
            <person name="Martin F."/>
            <person name="Silar P."/>
            <person name="Natvig D.O."/>
            <person name="Lalanne C."/>
            <person name="Gautier V."/>
            <person name="Ament-Velasquez S.L."/>
            <person name="Kruys A."/>
            <person name="Hutchinson M.I."/>
            <person name="Powell A.J."/>
            <person name="Barry K."/>
            <person name="Miller A.N."/>
            <person name="Grigoriev I.V."/>
            <person name="Debuchy R."/>
            <person name="Gladieux P."/>
            <person name="Hiltunen Thoren M."/>
            <person name="Johannesson H."/>
        </authorList>
    </citation>
    <scope>NUCLEOTIDE SEQUENCE</scope>
    <source>
        <strain evidence="2">CBS 118394</strain>
    </source>
</reference>
<feature type="compositionally biased region" description="Low complexity" evidence="1">
    <location>
        <begin position="82"/>
        <end position="94"/>
    </location>
</feature>
<feature type="region of interest" description="Disordered" evidence="1">
    <location>
        <begin position="127"/>
        <end position="152"/>
    </location>
</feature>
<evidence type="ECO:0000256" key="1">
    <source>
        <dbReference type="SAM" id="MobiDB-lite"/>
    </source>
</evidence>
<dbReference type="Proteomes" id="UP001283341">
    <property type="component" value="Unassembled WGS sequence"/>
</dbReference>
<dbReference type="AlphaFoldDB" id="A0AAE0HST6"/>
<protein>
    <submittedName>
        <fullName evidence="2">Uncharacterized protein</fullName>
    </submittedName>
</protein>
<accession>A0AAE0HST6</accession>
<proteinExistence type="predicted"/>
<feature type="region of interest" description="Disordered" evidence="1">
    <location>
        <begin position="72"/>
        <end position="97"/>
    </location>
</feature>
<gene>
    <name evidence="2" type="ORF">B0H66DRAFT_396276</name>
</gene>
<organism evidence="2 3">
    <name type="scientific">Apodospora peruviana</name>
    <dbReference type="NCBI Taxonomy" id="516989"/>
    <lineage>
        <taxon>Eukaryota</taxon>
        <taxon>Fungi</taxon>
        <taxon>Dikarya</taxon>
        <taxon>Ascomycota</taxon>
        <taxon>Pezizomycotina</taxon>
        <taxon>Sordariomycetes</taxon>
        <taxon>Sordariomycetidae</taxon>
        <taxon>Sordariales</taxon>
        <taxon>Lasiosphaeriaceae</taxon>
        <taxon>Apodospora</taxon>
    </lineage>
</organism>
<reference evidence="2" key="2">
    <citation type="submission" date="2023-06" db="EMBL/GenBank/DDBJ databases">
        <authorList>
            <consortium name="Lawrence Berkeley National Laboratory"/>
            <person name="Haridas S."/>
            <person name="Hensen N."/>
            <person name="Bonometti L."/>
            <person name="Westerberg I."/>
            <person name="Brannstrom I.O."/>
            <person name="Guillou S."/>
            <person name="Cros-Aarteil S."/>
            <person name="Calhoun S."/>
            <person name="Kuo A."/>
            <person name="Mondo S."/>
            <person name="Pangilinan J."/>
            <person name="Riley R."/>
            <person name="Labutti K."/>
            <person name="Andreopoulos B."/>
            <person name="Lipzen A."/>
            <person name="Chen C."/>
            <person name="Yanf M."/>
            <person name="Daum C."/>
            <person name="Ng V."/>
            <person name="Clum A."/>
            <person name="Steindorff A."/>
            <person name="Ohm R."/>
            <person name="Martin F."/>
            <person name="Silar P."/>
            <person name="Natvig D."/>
            <person name="Lalanne C."/>
            <person name="Gautier V."/>
            <person name="Ament-Velasquez S.L."/>
            <person name="Kruys A."/>
            <person name="Hutchinson M.I."/>
            <person name="Powell A.J."/>
            <person name="Barry K."/>
            <person name="Miller A.N."/>
            <person name="Grigoriev I.V."/>
            <person name="Debuchy R."/>
            <person name="Gladieux P."/>
            <person name="Thoren M.H."/>
            <person name="Johannesson H."/>
        </authorList>
    </citation>
    <scope>NUCLEOTIDE SEQUENCE</scope>
    <source>
        <strain evidence="2">CBS 118394</strain>
    </source>
</reference>
<name>A0AAE0HST6_9PEZI</name>
<keyword evidence="3" id="KW-1185">Reference proteome</keyword>
<comment type="caution">
    <text evidence="2">The sequence shown here is derived from an EMBL/GenBank/DDBJ whole genome shotgun (WGS) entry which is preliminary data.</text>
</comment>
<sequence length="152" mass="16456">MEAIKKMVDELVSMANQEVKGAARGMGQDLLAAVRRIYNASQAQTGNISLANLRKVVAEEVKAAVNGTQDKRSWAAVASQGHPTHPQAQPTAPTKITPTRINKEVLVRGRGMPADLASRTPQEIIQAVNQPSMKKESSGRPSYWTANRTGLR</sequence>
<dbReference type="EMBL" id="JAUEDM010000009">
    <property type="protein sequence ID" value="KAK3312263.1"/>
    <property type="molecule type" value="Genomic_DNA"/>
</dbReference>
<evidence type="ECO:0000313" key="3">
    <source>
        <dbReference type="Proteomes" id="UP001283341"/>
    </source>
</evidence>
<evidence type="ECO:0000313" key="2">
    <source>
        <dbReference type="EMBL" id="KAK3312263.1"/>
    </source>
</evidence>